<gene>
    <name evidence="2" type="ORF">MLD63_04825</name>
</gene>
<sequence>MTEAVASVLMDDERVRVTRYDFEPGAETGWHVHGMEYVIVTLTDCHLRLGLPGGETRESKVAAGSAYTRPKGTEHNVINGGDSPMSFIEVELK</sequence>
<dbReference type="Pfam" id="PF07883">
    <property type="entry name" value="Cupin_2"/>
    <property type="match status" value="1"/>
</dbReference>
<evidence type="ECO:0000313" key="3">
    <source>
        <dbReference type="Proteomes" id="UP001203945"/>
    </source>
</evidence>
<dbReference type="EMBL" id="JAKZEU010000002">
    <property type="protein sequence ID" value="MCQ0969750.1"/>
    <property type="molecule type" value="Genomic_DNA"/>
</dbReference>
<dbReference type="RefSeq" id="WP_255328768.1">
    <property type="nucleotide sequence ID" value="NZ_JAKZEU010000002.1"/>
</dbReference>
<evidence type="ECO:0000259" key="1">
    <source>
        <dbReference type="Pfam" id="PF07883"/>
    </source>
</evidence>
<name>A0ABT1MN90_9RHOB</name>
<dbReference type="Gene3D" id="2.60.120.10">
    <property type="entry name" value="Jelly Rolls"/>
    <property type="match status" value="1"/>
</dbReference>
<dbReference type="InterPro" id="IPR011051">
    <property type="entry name" value="RmlC_Cupin_sf"/>
</dbReference>
<organism evidence="2 3">
    <name type="scientific">Paracoccus albicereus</name>
    <dbReference type="NCBI Taxonomy" id="2922394"/>
    <lineage>
        <taxon>Bacteria</taxon>
        <taxon>Pseudomonadati</taxon>
        <taxon>Pseudomonadota</taxon>
        <taxon>Alphaproteobacteria</taxon>
        <taxon>Rhodobacterales</taxon>
        <taxon>Paracoccaceae</taxon>
        <taxon>Paracoccus</taxon>
    </lineage>
</organism>
<proteinExistence type="predicted"/>
<keyword evidence="3" id="KW-1185">Reference proteome</keyword>
<reference evidence="2 3" key="1">
    <citation type="submission" date="2022-03" db="EMBL/GenBank/DDBJ databases">
        <authorList>
            <person name="He Y."/>
        </authorList>
    </citation>
    <scope>NUCLEOTIDE SEQUENCE [LARGE SCALE GENOMIC DNA]</scope>
    <source>
        <strain evidence="2 3">TK19116</strain>
    </source>
</reference>
<dbReference type="Proteomes" id="UP001203945">
    <property type="component" value="Unassembled WGS sequence"/>
</dbReference>
<comment type="caution">
    <text evidence="2">The sequence shown here is derived from an EMBL/GenBank/DDBJ whole genome shotgun (WGS) entry which is preliminary data.</text>
</comment>
<feature type="domain" description="Cupin type-2" evidence="1">
    <location>
        <begin position="20"/>
        <end position="90"/>
    </location>
</feature>
<dbReference type="InterPro" id="IPR013096">
    <property type="entry name" value="Cupin_2"/>
</dbReference>
<dbReference type="InterPro" id="IPR014710">
    <property type="entry name" value="RmlC-like_jellyroll"/>
</dbReference>
<accession>A0ABT1MN90</accession>
<dbReference type="SUPFAM" id="SSF51182">
    <property type="entry name" value="RmlC-like cupins"/>
    <property type="match status" value="1"/>
</dbReference>
<protein>
    <submittedName>
        <fullName evidence="2">Cupin domain-containing protein</fullName>
    </submittedName>
</protein>
<evidence type="ECO:0000313" key="2">
    <source>
        <dbReference type="EMBL" id="MCQ0969750.1"/>
    </source>
</evidence>
<dbReference type="CDD" id="cd06982">
    <property type="entry name" value="cupin_BauB-like"/>
    <property type="match status" value="1"/>
</dbReference>